<organism evidence="1 2">
    <name type="scientific">Syphacia muris</name>
    <dbReference type="NCBI Taxonomy" id="451379"/>
    <lineage>
        <taxon>Eukaryota</taxon>
        <taxon>Metazoa</taxon>
        <taxon>Ecdysozoa</taxon>
        <taxon>Nematoda</taxon>
        <taxon>Chromadorea</taxon>
        <taxon>Rhabditida</taxon>
        <taxon>Spirurina</taxon>
        <taxon>Oxyuridomorpha</taxon>
        <taxon>Oxyuroidea</taxon>
        <taxon>Oxyuridae</taxon>
        <taxon>Syphacia</taxon>
    </lineage>
</organism>
<keyword evidence="1" id="KW-1185">Reference proteome</keyword>
<dbReference type="WBParaSite" id="SMUV_0000850501-mRNA-1">
    <property type="protein sequence ID" value="SMUV_0000850501-mRNA-1"/>
    <property type="gene ID" value="SMUV_0000850501"/>
</dbReference>
<evidence type="ECO:0000313" key="1">
    <source>
        <dbReference type="Proteomes" id="UP000046393"/>
    </source>
</evidence>
<protein>
    <submittedName>
        <fullName evidence="2">Uncharacterized protein</fullName>
    </submittedName>
</protein>
<reference evidence="2" key="1">
    <citation type="submission" date="2017-02" db="UniProtKB">
        <authorList>
            <consortium name="WormBaseParasite"/>
        </authorList>
    </citation>
    <scope>IDENTIFICATION</scope>
</reference>
<proteinExistence type="predicted"/>
<dbReference type="Proteomes" id="UP000046393">
    <property type="component" value="Unplaced"/>
</dbReference>
<evidence type="ECO:0000313" key="2">
    <source>
        <dbReference type="WBParaSite" id="SMUV_0000850501-mRNA-1"/>
    </source>
</evidence>
<name>A0A0N5AUG9_9BILA</name>
<accession>A0A0N5AUG9</accession>
<dbReference type="AlphaFoldDB" id="A0A0N5AUG9"/>
<sequence length="84" mass="9199">MMRSGCCGRRRRDNLLTLNDNQRSVVRLSSSNATATAAAAATATATATAAFNAQHCNLQNDSFYDPLPNTDEFRSCYSNRLHTL</sequence>